<dbReference type="SUPFAM" id="SSF46785">
    <property type="entry name" value="Winged helix' DNA-binding domain"/>
    <property type="match status" value="1"/>
</dbReference>
<dbReference type="Proteomes" id="UP001602013">
    <property type="component" value="Unassembled WGS sequence"/>
</dbReference>
<evidence type="ECO:0000313" key="3">
    <source>
        <dbReference type="Proteomes" id="UP001602013"/>
    </source>
</evidence>
<feature type="domain" description="HTH marR-type" evidence="1">
    <location>
        <begin position="1"/>
        <end position="145"/>
    </location>
</feature>
<dbReference type="EMBL" id="JBIASD010000011">
    <property type="protein sequence ID" value="MFF3667633.1"/>
    <property type="molecule type" value="Genomic_DNA"/>
</dbReference>
<dbReference type="PROSITE" id="PS50995">
    <property type="entry name" value="HTH_MARR_2"/>
    <property type="match status" value="1"/>
</dbReference>
<proteinExistence type="predicted"/>
<keyword evidence="3" id="KW-1185">Reference proteome</keyword>
<dbReference type="SMART" id="SM00347">
    <property type="entry name" value="HTH_MARR"/>
    <property type="match status" value="1"/>
</dbReference>
<dbReference type="RefSeq" id="WP_387412682.1">
    <property type="nucleotide sequence ID" value="NZ_JBIASD010000011.1"/>
</dbReference>
<comment type="caution">
    <text evidence="2">The sequence shown here is derived from an EMBL/GenBank/DDBJ whole genome shotgun (WGS) entry which is preliminary data.</text>
</comment>
<sequence>MGTDEKKVAESVAWRPGGAVKRAEQALMAEKSRVLRPLGLTVPQYAAMYALSLAPGISGAKLARLCSVTPQSMATVIKTLESRGLVERRPSSDHAQVLVTRLSRAGQALLRKADAEAVAVERRLVDAFTPDEIALLRELLERAVVVLTDDGHDDGADSF</sequence>
<evidence type="ECO:0000313" key="2">
    <source>
        <dbReference type="EMBL" id="MFF3667633.1"/>
    </source>
</evidence>
<protein>
    <submittedName>
        <fullName evidence="2">MarR family winged helix-turn-helix transcriptional regulator</fullName>
    </submittedName>
</protein>
<evidence type="ECO:0000259" key="1">
    <source>
        <dbReference type="PROSITE" id="PS50995"/>
    </source>
</evidence>
<dbReference type="InterPro" id="IPR036390">
    <property type="entry name" value="WH_DNA-bd_sf"/>
</dbReference>
<dbReference type="InterPro" id="IPR036388">
    <property type="entry name" value="WH-like_DNA-bd_sf"/>
</dbReference>
<dbReference type="Gene3D" id="1.10.10.10">
    <property type="entry name" value="Winged helix-like DNA-binding domain superfamily/Winged helix DNA-binding domain"/>
    <property type="match status" value="1"/>
</dbReference>
<accession>A0ABW6SUX9</accession>
<name>A0ABW6SUX9_9ACTN</name>
<reference evidence="2 3" key="1">
    <citation type="submission" date="2024-10" db="EMBL/GenBank/DDBJ databases">
        <title>The Natural Products Discovery Center: Release of the First 8490 Sequenced Strains for Exploring Actinobacteria Biosynthetic Diversity.</title>
        <authorList>
            <person name="Kalkreuter E."/>
            <person name="Kautsar S.A."/>
            <person name="Yang D."/>
            <person name="Bader C.D."/>
            <person name="Teijaro C.N."/>
            <person name="Fluegel L."/>
            <person name="Davis C.M."/>
            <person name="Simpson J.R."/>
            <person name="Lauterbach L."/>
            <person name="Steele A.D."/>
            <person name="Gui C."/>
            <person name="Meng S."/>
            <person name="Li G."/>
            <person name="Viehrig K."/>
            <person name="Ye F."/>
            <person name="Su P."/>
            <person name="Kiefer A.F."/>
            <person name="Nichols A."/>
            <person name="Cepeda A.J."/>
            <person name="Yan W."/>
            <person name="Fan B."/>
            <person name="Jiang Y."/>
            <person name="Adhikari A."/>
            <person name="Zheng C.-J."/>
            <person name="Schuster L."/>
            <person name="Cowan T.M."/>
            <person name="Smanski M.J."/>
            <person name="Chevrette M.G."/>
            <person name="De Carvalho L.P.S."/>
            <person name="Shen B."/>
        </authorList>
    </citation>
    <scope>NUCLEOTIDE SEQUENCE [LARGE SCALE GENOMIC DNA]</scope>
    <source>
        <strain evidence="2 3">NPDC002173</strain>
    </source>
</reference>
<dbReference type="InterPro" id="IPR039422">
    <property type="entry name" value="MarR/SlyA-like"/>
</dbReference>
<gene>
    <name evidence="2" type="ORF">ACFYXI_18710</name>
</gene>
<dbReference type="PANTHER" id="PTHR33164">
    <property type="entry name" value="TRANSCRIPTIONAL REGULATOR, MARR FAMILY"/>
    <property type="match status" value="1"/>
</dbReference>
<organism evidence="2 3">
    <name type="scientific">Microtetraspora malaysiensis</name>
    <dbReference type="NCBI Taxonomy" id="161358"/>
    <lineage>
        <taxon>Bacteria</taxon>
        <taxon>Bacillati</taxon>
        <taxon>Actinomycetota</taxon>
        <taxon>Actinomycetes</taxon>
        <taxon>Streptosporangiales</taxon>
        <taxon>Streptosporangiaceae</taxon>
        <taxon>Microtetraspora</taxon>
    </lineage>
</organism>
<dbReference type="PANTHER" id="PTHR33164:SF43">
    <property type="entry name" value="HTH-TYPE TRANSCRIPTIONAL REPRESSOR YETL"/>
    <property type="match status" value="1"/>
</dbReference>
<dbReference type="InterPro" id="IPR000835">
    <property type="entry name" value="HTH_MarR-typ"/>
</dbReference>
<dbReference type="Pfam" id="PF12802">
    <property type="entry name" value="MarR_2"/>
    <property type="match status" value="1"/>
</dbReference>